<protein>
    <submittedName>
        <fullName evidence="2">Uncharacterized protein</fullName>
    </submittedName>
</protein>
<dbReference type="KEGG" id="ang:An12g08310"/>
<evidence type="ECO:0000256" key="1">
    <source>
        <dbReference type="SAM" id="MobiDB-lite"/>
    </source>
</evidence>
<dbReference type="GeneID" id="84592675"/>
<proteinExistence type="predicted"/>
<gene>
    <name evidence="2" type="ORF">An12g08310</name>
</gene>
<reference evidence="2" key="2">
    <citation type="submission" date="2025-08" db="UniProtKB">
        <authorList>
            <consortium name="RefSeq"/>
        </authorList>
    </citation>
    <scope>IDENTIFICATION</scope>
</reference>
<evidence type="ECO:0000313" key="2">
    <source>
        <dbReference type="RefSeq" id="XP_059601919.1"/>
    </source>
</evidence>
<organism evidence="2">
    <name type="scientific">Aspergillus niger</name>
    <dbReference type="NCBI Taxonomy" id="5061"/>
    <lineage>
        <taxon>Eukaryota</taxon>
        <taxon>Fungi</taxon>
        <taxon>Dikarya</taxon>
        <taxon>Ascomycota</taxon>
        <taxon>Pezizomycotina</taxon>
        <taxon>Eurotiomycetes</taxon>
        <taxon>Eurotiomycetidae</taxon>
        <taxon>Eurotiales</taxon>
        <taxon>Aspergillaceae</taxon>
        <taxon>Aspergillus</taxon>
        <taxon>Aspergillus subgen. Circumdati</taxon>
    </lineage>
</organism>
<reference evidence="2" key="1">
    <citation type="submission" date="2025-02" db="EMBL/GenBank/DDBJ databases">
        <authorList>
            <consortium name="NCBI Genome Project"/>
        </authorList>
    </citation>
    <scope>NUCLEOTIDE SEQUENCE</scope>
</reference>
<dbReference type="VEuPathDB" id="FungiDB:An12g08310"/>
<accession>A0AAJ8BRH8</accession>
<sequence>MNSAHHTIAMPRTQRLQREGSPSIAPDRANKMAGRTNAAQEVPGERTILSHSFADVSLLIGYKLQMNIGRELGSMALSGHKRRALIASPCDISMIRNTKAFRASYTLTAKSLERETKAHREKYSQPQVFFPPPHTPCEQAMEDPFPELTLRLPRAATNESLQKWREKNSSHGNLTFVVINVNEPKERMSTVSDEIWKDVEKQAKDNLGRQV</sequence>
<name>A0AAJ8BRH8_ASPNG</name>
<dbReference type="AlphaFoldDB" id="A0AAJ8BRH8"/>
<dbReference type="RefSeq" id="XP_059601919.1">
    <property type="nucleotide sequence ID" value="XM_059743581.1"/>
</dbReference>
<feature type="region of interest" description="Disordered" evidence="1">
    <location>
        <begin position="1"/>
        <end position="43"/>
    </location>
</feature>